<evidence type="ECO:0000313" key="1">
    <source>
        <dbReference type="EMBL" id="CAG8786436.1"/>
    </source>
</evidence>
<name>A0ACA9RBQ4_9GLOM</name>
<feature type="non-terminal residue" evidence="1">
    <location>
        <position position="80"/>
    </location>
</feature>
<reference evidence="1" key="1">
    <citation type="submission" date="2021-06" db="EMBL/GenBank/DDBJ databases">
        <authorList>
            <person name="Kallberg Y."/>
            <person name="Tangrot J."/>
            <person name="Rosling A."/>
        </authorList>
    </citation>
    <scope>NUCLEOTIDE SEQUENCE</scope>
    <source>
        <strain evidence="1">28 12/20/2015</strain>
    </source>
</reference>
<sequence>ADITKECYLKLNQPVDINDDPHYTYLNLIIDRTFADLNTEKNSIAFGMAIALNYLDPSKRISMVPSEVIVRMNHILEKMQ</sequence>
<comment type="caution">
    <text evidence="1">The sequence shown here is derived from an EMBL/GenBank/DDBJ whole genome shotgun (WGS) entry which is preliminary data.</text>
</comment>
<keyword evidence="2" id="KW-1185">Reference proteome</keyword>
<organism evidence="1 2">
    <name type="scientific">Cetraspora pellucida</name>
    <dbReference type="NCBI Taxonomy" id="1433469"/>
    <lineage>
        <taxon>Eukaryota</taxon>
        <taxon>Fungi</taxon>
        <taxon>Fungi incertae sedis</taxon>
        <taxon>Mucoromycota</taxon>
        <taxon>Glomeromycotina</taxon>
        <taxon>Glomeromycetes</taxon>
        <taxon>Diversisporales</taxon>
        <taxon>Gigasporaceae</taxon>
        <taxon>Cetraspora</taxon>
    </lineage>
</organism>
<gene>
    <name evidence="1" type="ORF">SPELUC_LOCUS16839</name>
</gene>
<evidence type="ECO:0000313" key="2">
    <source>
        <dbReference type="Proteomes" id="UP000789366"/>
    </source>
</evidence>
<accession>A0ACA9RBQ4</accession>
<feature type="non-terminal residue" evidence="1">
    <location>
        <position position="1"/>
    </location>
</feature>
<dbReference type="EMBL" id="CAJVPW010064905">
    <property type="protein sequence ID" value="CAG8786436.1"/>
    <property type="molecule type" value="Genomic_DNA"/>
</dbReference>
<proteinExistence type="predicted"/>
<protein>
    <submittedName>
        <fullName evidence="1">5022_t:CDS:1</fullName>
    </submittedName>
</protein>
<dbReference type="Proteomes" id="UP000789366">
    <property type="component" value="Unassembled WGS sequence"/>
</dbReference>